<comment type="caution">
    <text evidence="1">The sequence shown here is derived from an EMBL/GenBank/DDBJ whole genome shotgun (WGS) entry which is preliminary data.</text>
</comment>
<dbReference type="EMBL" id="CM009307">
    <property type="protein sequence ID" value="KAI9377899.1"/>
    <property type="molecule type" value="Genomic_DNA"/>
</dbReference>
<evidence type="ECO:0000313" key="1">
    <source>
        <dbReference type="EMBL" id="KAI9377899.1"/>
    </source>
</evidence>
<accession>A0ACC0RLF0</accession>
<keyword evidence="2" id="KW-1185">Reference proteome</keyword>
<sequence length="78" mass="8781">MTASTSTSFASINNNDSFLLIIIVVNATMTTASELSNWQGLILEQTTIDNWLQPNNMGKINNHSAQIHRRRRSCVYIL</sequence>
<proteinExistence type="predicted"/>
<organism evidence="1 2">
    <name type="scientific">Populus trichocarpa</name>
    <name type="common">Western balsam poplar</name>
    <name type="synonym">Populus balsamifera subsp. trichocarpa</name>
    <dbReference type="NCBI Taxonomy" id="3694"/>
    <lineage>
        <taxon>Eukaryota</taxon>
        <taxon>Viridiplantae</taxon>
        <taxon>Streptophyta</taxon>
        <taxon>Embryophyta</taxon>
        <taxon>Tracheophyta</taxon>
        <taxon>Spermatophyta</taxon>
        <taxon>Magnoliopsida</taxon>
        <taxon>eudicotyledons</taxon>
        <taxon>Gunneridae</taxon>
        <taxon>Pentapetalae</taxon>
        <taxon>rosids</taxon>
        <taxon>fabids</taxon>
        <taxon>Malpighiales</taxon>
        <taxon>Salicaceae</taxon>
        <taxon>Saliceae</taxon>
        <taxon>Populus</taxon>
    </lineage>
</organism>
<name>A0ACC0RLF0_POPTR</name>
<reference evidence="1 2" key="1">
    <citation type="journal article" date="2006" name="Science">
        <title>The genome of black cottonwood, Populus trichocarpa (Torr. &amp; Gray).</title>
        <authorList>
            <person name="Tuskan G.A."/>
            <person name="Difazio S."/>
            <person name="Jansson S."/>
            <person name="Bohlmann J."/>
            <person name="Grigoriev I."/>
            <person name="Hellsten U."/>
            <person name="Putnam N."/>
            <person name="Ralph S."/>
            <person name="Rombauts S."/>
            <person name="Salamov A."/>
            <person name="Schein J."/>
            <person name="Sterck L."/>
            <person name="Aerts A."/>
            <person name="Bhalerao R.R."/>
            <person name="Bhalerao R.P."/>
            <person name="Blaudez D."/>
            <person name="Boerjan W."/>
            <person name="Brun A."/>
            <person name="Brunner A."/>
            <person name="Busov V."/>
            <person name="Campbell M."/>
            <person name="Carlson J."/>
            <person name="Chalot M."/>
            <person name="Chapman J."/>
            <person name="Chen G.L."/>
            <person name="Cooper D."/>
            <person name="Coutinho P.M."/>
            <person name="Couturier J."/>
            <person name="Covert S."/>
            <person name="Cronk Q."/>
            <person name="Cunningham R."/>
            <person name="Davis J."/>
            <person name="Degroeve S."/>
            <person name="Dejardin A."/>
            <person name="Depamphilis C."/>
            <person name="Detter J."/>
            <person name="Dirks B."/>
            <person name="Dubchak I."/>
            <person name="Duplessis S."/>
            <person name="Ehlting J."/>
            <person name="Ellis B."/>
            <person name="Gendler K."/>
            <person name="Goodstein D."/>
            <person name="Gribskov M."/>
            <person name="Grimwood J."/>
            <person name="Groover A."/>
            <person name="Gunter L."/>
            <person name="Hamberger B."/>
            <person name="Heinze B."/>
            <person name="Helariutta Y."/>
            <person name="Henrissat B."/>
            <person name="Holligan D."/>
            <person name="Holt R."/>
            <person name="Huang W."/>
            <person name="Islam-Faridi N."/>
            <person name="Jones S."/>
            <person name="Jones-Rhoades M."/>
            <person name="Jorgensen R."/>
            <person name="Joshi C."/>
            <person name="Kangasjarvi J."/>
            <person name="Karlsson J."/>
            <person name="Kelleher C."/>
            <person name="Kirkpatrick R."/>
            <person name="Kirst M."/>
            <person name="Kohler A."/>
            <person name="Kalluri U."/>
            <person name="Larimer F."/>
            <person name="Leebens-Mack J."/>
            <person name="Leple J.C."/>
            <person name="Locascio P."/>
            <person name="Lou Y."/>
            <person name="Lucas S."/>
            <person name="Martin F."/>
            <person name="Montanini B."/>
            <person name="Napoli C."/>
            <person name="Nelson D.R."/>
            <person name="Nelson C."/>
            <person name="Nieminen K."/>
            <person name="Nilsson O."/>
            <person name="Pereda V."/>
            <person name="Peter G."/>
            <person name="Philippe R."/>
            <person name="Pilate G."/>
            <person name="Poliakov A."/>
            <person name="Razumovskaya J."/>
            <person name="Richardson P."/>
            <person name="Rinaldi C."/>
            <person name="Ritland K."/>
            <person name="Rouze P."/>
            <person name="Ryaboy D."/>
            <person name="Schmutz J."/>
            <person name="Schrader J."/>
            <person name="Segerman B."/>
            <person name="Shin H."/>
            <person name="Siddiqui A."/>
            <person name="Sterky F."/>
            <person name="Terry A."/>
            <person name="Tsai C.J."/>
            <person name="Uberbacher E."/>
            <person name="Unneberg P."/>
            <person name="Vahala J."/>
            <person name="Wall K."/>
            <person name="Wessler S."/>
            <person name="Yang G."/>
            <person name="Yin T."/>
            <person name="Douglas C."/>
            <person name="Marra M."/>
            <person name="Sandberg G."/>
            <person name="Van de Peer Y."/>
            <person name="Rokhsar D."/>
        </authorList>
    </citation>
    <scope>NUCLEOTIDE SEQUENCE [LARGE SCALE GENOMIC DNA]</scope>
    <source>
        <strain evidence="2">cv. Nisqually</strain>
    </source>
</reference>
<dbReference type="Proteomes" id="UP000006729">
    <property type="component" value="Chromosome 18"/>
</dbReference>
<gene>
    <name evidence="1" type="ORF">POPTR_018G003201v4</name>
</gene>
<protein>
    <submittedName>
        <fullName evidence="1">Uncharacterized protein</fullName>
    </submittedName>
</protein>
<evidence type="ECO:0000313" key="2">
    <source>
        <dbReference type="Proteomes" id="UP000006729"/>
    </source>
</evidence>